<evidence type="ECO:0000313" key="2">
    <source>
        <dbReference type="Proteomes" id="UP001500582"/>
    </source>
</evidence>
<dbReference type="Proteomes" id="UP001500582">
    <property type="component" value="Unassembled WGS sequence"/>
</dbReference>
<dbReference type="EMBL" id="BAABFT010000001">
    <property type="protein sequence ID" value="GAA4311037.1"/>
    <property type="molecule type" value="Genomic_DNA"/>
</dbReference>
<protein>
    <submittedName>
        <fullName evidence="1">DUF6348 family protein</fullName>
    </submittedName>
</protein>
<gene>
    <name evidence="1" type="ORF">GCM10023149_05910</name>
</gene>
<accession>A0ABP8FUH4</accession>
<dbReference type="InterPro" id="IPR045929">
    <property type="entry name" value="DUF6348"/>
</dbReference>
<keyword evidence="2" id="KW-1185">Reference proteome</keyword>
<comment type="caution">
    <text evidence="1">The sequence shown here is derived from an EMBL/GenBank/DDBJ whole genome shotgun (WGS) entry which is preliminary data.</text>
</comment>
<proteinExistence type="predicted"/>
<dbReference type="Pfam" id="PF19875">
    <property type="entry name" value="DUF6348"/>
    <property type="match status" value="1"/>
</dbReference>
<name>A0ABP8FUH4_9SPHI</name>
<reference evidence="2" key="1">
    <citation type="journal article" date="2019" name="Int. J. Syst. Evol. Microbiol.">
        <title>The Global Catalogue of Microorganisms (GCM) 10K type strain sequencing project: providing services to taxonomists for standard genome sequencing and annotation.</title>
        <authorList>
            <consortium name="The Broad Institute Genomics Platform"/>
            <consortium name="The Broad Institute Genome Sequencing Center for Infectious Disease"/>
            <person name="Wu L."/>
            <person name="Ma J."/>
        </authorList>
    </citation>
    <scope>NUCLEOTIDE SEQUENCE [LARGE SCALE GENOMIC DNA]</scope>
    <source>
        <strain evidence="2">JCM 17705</strain>
    </source>
</reference>
<organism evidence="1 2">
    <name type="scientific">Mucilaginibacter gynuensis</name>
    <dbReference type="NCBI Taxonomy" id="1302236"/>
    <lineage>
        <taxon>Bacteria</taxon>
        <taxon>Pseudomonadati</taxon>
        <taxon>Bacteroidota</taxon>
        <taxon>Sphingobacteriia</taxon>
        <taxon>Sphingobacteriales</taxon>
        <taxon>Sphingobacteriaceae</taxon>
        <taxon>Mucilaginibacter</taxon>
    </lineage>
</organism>
<dbReference type="RefSeq" id="WP_345209497.1">
    <property type="nucleotide sequence ID" value="NZ_BAABFT010000001.1"/>
</dbReference>
<evidence type="ECO:0000313" key="1">
    <source>
        <dbReference type="EMBL" id="GAA4311037.1"/>
    </source>
</evidence>
<sequence>MKEIILNDHLAKILRHHGINVNHDDDFIYTDLNIKLRAKSFYQPIGNYISSQLDVNVVTTAGETITESLGDIGVDLESAINKNFDNFGSGSLHVLLAAFGCKIPEVLYYAGVEDWNINGTIWKAYVGLLTPKMMGENTTDVNPANSFFAAFEAAVKSQSLNKNLHWFRGFYTQQKDQISSTEFLMDNHSVDNAGLIFASVPIIPGVEFYSCRNFMILRRQER</sequence>